<proteinExistence type="predicted"/>
<protein>
    <submittedName>
        <fullName evidence="1">Transcriptional regulator</fullName>
    </submittedName>
</protein>
<comment type="caution">
    <text evidence="1">The sequence shown here is derived from an EMBL/GenBank/DDBJ whole genome shotgun (WGS) entry which is preliminary data.</text>
</comment>
<organism evidence="1 2">
    <name type="scientific">Vibrio splendidus</name>
    <dbReference type="NCBI Taxonomy" id="29497"/>
    <lineage>
        <taxon>Bacteria</taxon>
        <taxon>Pseudomonadati</taxon>
        <taxon>Pseudomonadota</taxon>
        <taxon>Gammaproteobacteria</taxon>
        <taxon>Vibrionales</taxon>
        <taxon>Vibrionaceae</taxon>
        <taxon>Vibrio</taxon>
    </lineage>
</organism>
<reference evidence="1 2" key="1">
    <citation type="submission" date="2017-11" db="EMBL/GenBank/DDBJ databases">
        <title>Population delineation of vibrios coincides with oyster pathogenicity.</title>
        <authorList>
            <person name="Bruto M."/>
            <person name="Labreuche Y."/>
            <person name="James A."/>
            <person name="Piel D."/>
            <person name="Chenivesse S."/>
            <person name="Petton B."/>
            <person name="Polz M.F."/>
            <person name="Le Roux F."/>
        </authorList>
    </citation>
    <scope>NUCLEOTIDE SEQUENCE [LARGE SCALE GENOMIC DNA]</scope>
    <source>
        <strain evidence="1 2">FF_144</strain>
    </source>
</reference>
<dbReference type="AlphaFoldDB" id="A0A2T5EGV5"/>
<evidence type="ECO:0000313" key="1">
    <source>
        <dbReference type="EMBL" id="PTP18846.1"/>
    </source>
</evidence>
<dbReference type="EMBL" id="PIFK01000096">
    <property type="protein sequence ID" value="PTP18846.1"/>
    <property type="molecule type" value="Genomic_DNA"/>
</dbReference>
<name>A0A2T5EGV5_VIBSP</name>
<accession>A0A2T5EGV5</accession>
<dbReference type="Proteomes" id="UP000244197">
    <property type="component" value="Unassembled WGS sequence"/>
</dbReference>
<evidence type="ECO:0000313" key="2">
    <source>
        <dbReference type="Proteomes" id="UP000244197"/>
    </source>
</evidence>
<dbReference type="RefSeq" id="WP_102457267.1">
    <property type="nucleotide sequence ID" value="NZ_MCWO01000001.1"/>
</dbReference>
<gene>
    <name evidence="1" type="ORF">CWO07_24890</name>
</gene>
<sequence length="53" mass="5857">MFIVKGHGYFCLIETKNSATVSRVIKDAVSSGLVKPYDPEAGAKAMRYVPHWS</sequence>